<dbReference type="SMART" id="SM00879">
    <property type="entry name" value="Brix"/>
    <property type="match status" value="1"/>
</dbReference>
<dbReference type="PANTHER" id="PTHR12728:SF0">
    <property type="entry name" value="RIBOSOME PRODUCTION FACTOR 2 HOMOLOG"/>
    <property type="match status" value="1"/>
</dbReference>
<dbReference type="GO" id="GO:0000027">
    <property type="term" value="P:ribosomal large subunit assembly"/>
    <property type="evidence" value="ECO:0007669"/>
    <property type="project" value="InterPro"/>
</dbReference>
<sequence length="446" mass="48789">MLKVVKPRNARSKRALEKREAKEVENPKTALFIHGLRVSDTVKTAMVELAALKKPNVIMFNKKNEIAPFDDASSLEFFAGKNDASLFVVGSTQKKRKDNLVWVRTFDGQVLDMLEMGVLEGKAMREFKGTLKPGLGNRPLFHFSGPQFAVDESLNVDRVSAQELAASYLESEYPAHQHLKSLLMDFYRGEELPSGAQGLRPGEHQIALSGLQHVICVTAGEMSKSNGDVSAGKQDAEDALNAIESNKLAELYAAGNATSTSNATGASANIDRSFEGSIVHFRTYALDLRASGSRKPRVELQECGPSFDFVLRRRRPATFDALANTLKRPKTVLEKNSQGKGKRKNVGTDDMGDMVGQVHMERQDLDKLQTRKMKGLKAGPAAAQSGGESDEDKDEEGGDSNGGEEYSDDDEEIVYGEDSDEELEMEDLTSQPLGDAVAPSKKLKMA</sequence>
<dbReference type="EMBL" id="JMSN01000054">
    <property type="protein sequence ID" value="KDN44123.1"/>
    <property type="molecule type" value="Genomic_DNA"/>
</dbReference>
<dbReference type="HOGENOM" id="CLU_049783_0_0_1"/>
<organism evidence="7 8">
    <name type="scientific">Tilletiaria anomala (strain ATCC 24038 / CBS 436.72 / UBC 951)</name>
    <dbReference type="NCBI Taxonomy" id="1037660"/>
    <lineage>
        <taxon>Eukaryota</taxon>
        <taxon>Fungi</taxon>
        <taxon>Dikarya</taxon>
        <taxon>Basidiomycota</taxon>
        <taxon>Ustilaginomycotina</taxon>
        <taxon>Exobasidiomycetes</taxon>
        <taxon>Georgefischeriales</taxon>
        <taxon>Tilletiariaceae</taxon>
        <taxon>Tilletiaria</taxon>
    </lineage>
</organism>
<dbReference type="OMA" id="VGLKPMF"/>
<feature type="compositionally biased region" description="Acidic residues" evidence="5">
    <location>
        <begin position="388"/>
        <end position="398"/>
    </location>
</feature>
<dbReference type="Pfam" id="PF04427">
    <property type="entry name" value="Brix"/>
    <property type="match status" value="1"/>
</dbReference>
<feature type="region of interest" description="Disordered" evidence="5">
    <location>
        <begin position="372"/>
        <end position="446"/>
    </location>
</feature>
<accession>A0A066VUZ9</accession>
<comment type="caution">
    <text evidence="7">The sequence shown here is derived from an EMBL/GenBank/DDBJ whole genome shotgun (WGS) entry which is preliminary data.</text>
</comment>
<feature type="compositionally biased region" description="Basic residues" evidence="5">
    <location>
        <begin position="1"/>
        <end position="13"/>
    </location>
</feature>
<evidence type="ECO:0000259" key="6">
    <source>
        <dbReference type="PROSITE" id="PS50833"/>
    </source>
</evidence>
<evidence type="ECO:0000256" key="4">
    <source>
        <dbReference type="RuleBase" id="RU367086"/>
    </source>
</evidence>
<comment type="similarity">
    <text evidence="2 4">Belongs to the RPF2 family.</text>
</comment>
<keyword evidence="3 4" id="KW-0539">Nucleus</keyword>
<dbReference type="GO" id="GO:0019843">
    <property type="term" value="F:rRNA binding"/>
    <property type="evidence" value="ECO:0007669"/>
    <property type="project" value="UniProtKB-UniRule"/>
</dbReference>
<evidence type="ECO:0000256" key="1">
    <source>
        <dbReference type="ARBA" id="ARBA00004604"/>
    </source>
</evidence>
<dbReference type="InterPro" id="IPR007109">
    <property type="entry name" value="Brix"/>
</dbReference>
<dbReference type="STRING" id="1037660.A0A066VUZ9"/>
<dbReference type="PROSITE" id="PS50833">
    <property type="entry name" value="BRIX"/>
    <property type="match status" value="1"/>
</dbReference>
<dbReference type="GeneID" id="25264622"/>
<evidence type="ECO:0000256" key="5">
    <source>
        <dbReference type="SAM" id="MobiDB-lite"/>
    </source>
</evidence>
<evidence type="ECO:0000313" key="8">
    <source>
        <dbReference type="Proteomes" id="UP000027361"/>
    </source>
</evidence>
<keyword evidence="8" id="KW-1185">Reference proteome</keyword>
<dbReference type="RefSeq" id="XP_013242661.1">
    <property type="nucleotide sequence ID" value="XM_013387207.1"/>
</dbReference>
<reference evidence="7 8" key="1">
    <citation type="submission" date="2014-05" db="EMBL/GenBank/DDBJ databases">
        <title>Draft genome sequence of a rare smut relative, Tilletiaria anomala UBC 951.</title>
        <authorList>
            <consortium name="DOE Joint Genome Institute"/>
            <person name="Toome M."/>
            <person name="Kuo A."/>
            <person name="Henrissat B."/>
            <person name="Lipzen A."/>
            <person name="Tritt A."/>
            <person name="Yoshinaga Y."/>
            <person name="Zane M."/>
            <person name="Barry K."/>
            <person name="Grigoriev I.V."/>
            <person name="Spatafora J.W."/>
            <person name="Aimea M.C."/>
        </authorList>
    </citation>
    <scope>NUCLEOTIDE SEQUENCE [LARGE SCALE GENOMIC DNA]</scope>
    <source>
        <strain evidence="7 8">UBC 951</strain>
    </source>
</reference>
<dbReference type="InParanoid" id="A0A066VUZ9"/>
<dbReference type="AlphaFoldDB" id="A0A066VUZ9"/>
<protein>
    <recommendedName>
        <fullName evidence="4">Ribosome production factor 2 homolog</fullName>
    </recommendedName>
    <alternativeName>
        <fullName evidence="4">Ribosome biogenesis protein RPF2 homolog</fullName>
    </alternativeName>
</protein>
<comment type="subcellular location">
    <subcellularLocation>
        <location evidence="1 4">Nucleus</location>
        <location evidence="1 4">Nucleolus</location>
    </subcellularLocation>
</comment>
<feature type="compositionally biased region" description="Acidic residues" evidence="5">
    <location>
        <begin position="405"/>
        <end position="427"/>
    </location>
</feature>
<dbReference type="GO" id="GO:0005730">
    <property type="term" value="C:nucleolus"/>
    <property type="evidence" value="ECO:0007669"/>
    <property type="project" value="UniProtKB-SubCell"/>
</dbReference>
<evidence type="ECO:0000256" key="2">
    <source>
        <dbReference type="ARBA" id="ARBA00010782"/>
    </source>
</evidence>
<feature type="region of interest" description="Disordered" evidence="5">
    <location>
        <begin position="330"/>
        <end position="352"/>
    </location>
</feature>
<dbReference type="GO" id="GO:0000463">
    <property type="term" value="P:maturation of LSU-rRNA from tricistronic rRNA transcript (SSU-rRNA, 5.8S rRNA, LSU-rRNA)"/>
    <property type="evidence" value="ECO:0007669"/>
    <property type="project" value="TreeGrafter"/>
</dbReference>
<gene>
    <name evidence="7" type="ORF">K437DRAFT_257160</name>
</gene>
<proteinExistence type="inferred from homology"/>
<evidence type="ECO:0000313" key="7">
    <source>
        <dbReference type="EMBL" id="KDN44123.1"/>
    </source>
</evidence>
<dbReference type="Proteomes" id="UP000027361">
    <property type="component" value="Unassembled WGS sequence"/>
</dbReference>
<evidence type="ECO:0000256" key="3">
    <source>
        <dbReference type="ARBA" id="ARBA00023242"/>
    </source>
</evidence>
<dbReference type="FunCoup" id="A0A066VUZ9">
    <property type="interactions" value="436"/>
</dbReference>
<dbReference type="PANTHER" id="PTHR12728">
    <property type="entry name" value="BRIX DOMAIN CONTAINING PROTEIN"/>
    <property type="match status" value="1"/>
</dbReference>
<feature type="domain" description="Brix" evidence="6">
    <location>
        <begin position="28"/>
        <end position="320"/>
    </location>
</feature>
<feature type="region of interest" description="Disordered" evidence="5">
    <location>
        <begin position="1"/>
        <end position="20"/>
    </location>
</feature>
<dbReference type="InterPro" id="IPR039770">
    <property type="entry name" value="Rpf2"/>
</dbReference>
<name>A0A066VUZ9_TILAU</name>
<dbReference type="OrthoDB" id="407658at2759"/>